<organism evidence="1">
    <name type="scientific">Anguilla anguilla</name>
    <name type="common">European freshwater eel</name>
    <name type="synonym">Muraena anguilla</name>
    <dbReference type="NCBI Taxonomy" id="7936"/>
    <lineage>
        <taxon>Eukaryota</taxon>
        <taxon>Metazoa</taxon>
        <taxon>Chordata</taxon>
        <taxon>Craniata</taxon>
        <taxon>Vertebrata</taxon>
        <taxon>Euteleostomi</taxon>
        <taxon>Actinopterygii</taxon>
        <taxon>Neopterygii</taxon>
        <taxon>Teleostei</taxon>
        <taxon>Anguilliformes</taxon>
        <taxon>Anguillidae</taxon>
        <taxon>Anguilla</taxon>
    </lineage>
</organism>
<protein>
    <submittedName>
        <fullName evidence="1">Uncharacterized protein</fullName>
    </submittedName>
</protein>
<accession>A0A0E9R1Z3</accession>
<name>A0A0E9R1Z3_ANGAN</name>
<proteinExistence type="predicted"/>
<sequence>MMAANVLQENGNYVVLMRWLNTPVKFTCPHLAKVLKKMPDSVEPLNT</sequence>
<reference evidence="1" key="1">
    <citation type="submission" date="2014-11" db="EMBL/GenBank/DDBJ databases">
        <authorList>
            <person name="Amaro Gonzalez C."/>
        </authorList>
    </citation>
    <scope>NUCLEOTIDE SEQUENCE</scope>
</reference>
<evidence type="ECO:0000313" key="1">
    <source>
        <dbReference type="EMBL" id="JAH22333.1"/>
    </source>
</evidence>
<dbReference type="AlphaFoldDB" id="A0A0E9R1Z3"/>
<reference evidence="1" key="2">
    <citation type="journal article" date="2015" name="Fish Shellfish Immunol.">
        <title>Early steps in the European eel (Anguilla anguilla)-Vibrio vulnificus interaction in the gills: Role of the RtxA13 toxin.</title>
        <authorList>
            <person name="Callol A."/>
            <person name="Pajuelo D."/>
            <person name="Ebbesson L."/>
            <person name="Teles M."/>
            <person name="MacKenzie S."/>
            <person name="Amaro C."/>
        </authorList>
    </citation>
    <scope>NUCLEOTIDE SEQUENCE</scope>
</reference>
<dbReference type="EMBL" id="GBXM01086244">
    <property type="protein sequence ID" value="JAH22333.1"/>
    <property type="molecule type" value="Transcribed_RNA"/>
</dbReference>